<proteinExistence type="predicted"/>
<sequence>MSELDPIEFYDILKVHQRYIDALSTLASLLPDDDPLNPLLCVLSDSLERSMVPVMINGLKLSEAITERFTASE</sequence>
<reference evidence="1" key="1">
    <citation type="submission" date="2018-07" db="EMBL/GenBank/DDBJ databases">
        <authorList>
            <consortium name="PulseNet: The National Subtyping Network for Foodborne Disease Surveillance"/>
            <person name="Tarr C.L."/>
            <person name="Trees E."/>
            <person name="Katz L.S."/>
            <person name="Carleton-Romer H.A."/>
            <person name="Stroika S."/>
            <person name="Kucerova Z."/>
            <person name="Roache K.F."/>
            <person name="Sabol A.L."/>
            <person name="Besser J."/>
            <person name="Gerner-Smidt P."/>
        </authorList>
    </citation>
    <scope>NUCLEOTIDE SEQUENCE</scope>
    <source>
        <strain evidence="1">2015AM-0552</strain>
    </source>
</reference>
<protein>
    <submittedName>
        <fullName evidence="1">Uncharacterized protein</fullName>
    </submittedName>
</protein>
<dbReference type="AlphaFoldDB" id="A0A5V0RJM9"/>
<name>A0A5V0RJM9_SALER</name>
<comment type="caution">
    <text evidence="1">The sequence shown here is derived from an EMBL/GenBank/DDBJ whole genome shotgun (WGS) entry which is preliminary data.</text>
</comment>
<organism evidence="1">
    <name type="scientific">Salmonella enterica</name>
    <name type="common">Salmonella choleraesuis</name>
    <dbReference type="NCBI Taxonomy" id="28901"/>
    <lineage>
        <taxon>Bacteria</taxon>
        <taxon>Pseudomonadati</taxon>
        <taxon>Pseudomonadota</taxon>
        <taxon>Gammaproteobacteria</taxon>
        <taxon>Enterobacterales</taxon>
        <taxon>Enterobacteriaceae</taxon>
        <taxon>Salmonella</taxon>
    </lineage>
</organism>
<gene>
    <name evidence="1" type="ORF">CEW35_23935</name>
</gene>
<dbReference type="EMBL" id="AAGWRE010000035">
    <property type="protein sequence ID" value="EBS8043776.1"/>
    <property type="molecule type" value="Genomic_DNA"/>
</dbReference>
<accession>A0A5V0RJM9</accession>
<evidence type="ECO:0000313" key="1">
    <source>
        <dbReference type="EMBL" id="EBS8043776.1"/>
    </source>
</evidence>